<sequence>MGDQQQPREDSEPPEVIEGEAVEVEPGKEVARGGDGASQSARPSTGQGGTDDREYQEFLEFKRFKEWQAAQGGGTAAGAPRPWWKKALGLLRYKAIRRVLYLLIALLLLNWAYNHYFGSSDRADEANPVQAHRDHLHTNPIRQTKPMNAVRTVYDALATEPDKVCQKFTPEGRQGFARGNQAPDCPAAVAAITAQITEPMQFKNPNFAGAALEPAQQDDVTIRACDTQVTGGPNLGDFRLHRQPTGGWVIVSLSAPAPC</sequence>
<dbReference type="RefSeq" id="WP_344125280.1">
    <property type="nucleotide sequence ID" value="NZ_BAAARA010000001.1"/>
</dbReference>
<keyword evidence="2" id="KW-0472">Membrane</keyword>
<organism evidence="3 4">
    <name type="scientific">Saccharopolyspora halophila</name>
    <dbReference type="NCBI Taxonomy" id="405551"/>
    <lineage>
        <taxon>Bacteria</taxon>
        <taxon>Bacillati</taxon>
        <taxon>Actinomycetota</taxon>
        <taxon>Actinomycetes</taxon>
        <taxon>Pseudonocardiales</taxon>
        <taxon>Pseudonocardiaceae</taxon>
        <taxon>Saccharopolyspora</taxon>
    </lineage>
</organism>
<protein>
    <recommendedName>
        <fullName evidence="5">Nuclear transport factor 2 family protein</fullName>
    </recommendedName>
</protein>
<keyword evidence="2" id="KW-1133">Transmembrane helix</keyword>
<feature type="compositionally biased region" description="Basic and acidic residues" evidence="1">
    <location>
        <begin position="1"/>
        <end position="11"/>
    </location>
</feature>
<evidence type="ECO:0000256" key="2">
    <source>
        <dbReference type="SAM" id="Phobius"/>
    </source>
</evidence>
<evidence type="ECO:0008006" key="5">
    <source>
        <dbReference type="Google" id="ProtNLM"/>
    </source>
</evidence>
<gene>
    <name evidence="3" type="ORF">GCM10009854_01310</name>
</gene>
<name>A0ABN3FH30_9PSEU</name>
<keyword evidence="4" id="KW-1185">Reference proteome</keyword>
<feature type="transmembrane region" description="Helical" evidence="2">
    <location>
        <begin position="95"/>
        <end position="113"/>
    </location>
</feature>
<dbReference type="EMBL" id="BAAARA010000001">
    <property type="protein sequence ID" value="GAA2330252.1"/>
    <property type="molecule type" value="Genomic_DNA"/>
</dbReference>
<reference evidence="3 4" key="1">
    <citation type="journal article" date="2019" name="Int. J. Syst. Evol. Microbiol.">
        <title>The Global Catalogue of Microorganisms (GCM) 10K type strain sequencing project: providing services to taxonomists for standard genome sequencing and annotation.</title>
        <authorList>
            <consortium name="The Broad Institute Genomics Platform"/>
            <consortium name="The Broad Institute Genome Sequencing Center for Infectious Disease"/>
            <person name="Wu L."/>
            <person name="Ma J."/>
        </authorList>
    </citation>
    <scope>NUCLEOTIDE SEQUENCE [LARGE SCALE GENOMIC DNA]</scope>
    <source>
        <strain evidence="3 4">JCM 16221</strain>
    </source>
</reference>
<evidence type="ECO:0000256" key="1">
    <source>
        <dbReference type="SAM" id="MobiDB-lite"/>
    </source>
</evidence>
<dbReference type="Proteomes" id="UP001501218">
    <property type="component" value="Unassembled WGS sequence"/>
</dbReference>
<feature type="compositionally biased region" description="Acidic residues" evidence="1">
    <location>
        <begin position="12"/>
        <end position="23"/>
    </location>
</feature>
<accession>A0ABN3FH30</accession>
<evidence type="ECO:0000313" key="4">
    <source>
        <dbReference type="Proteomes" id="UP001501218"/>
    </source>
</evidence>
<evidence type="ECO:0000313" key="3">
    <source>
        <dbReference type="EMBL" id="GAA2330252.1"/>
    </source>
</evidence>
<keyword evidence="2" id="KW-0812">Transmembrane</keyword>
<proteinExistence type="predicted"/>
<feature type="region of interest" description="Disordered" evidence="1">
    <location>
        <begin position="1"/>
        <end position="52"/>
    </location>
</feature>
<comment type="caution">
    <text evidence="3">The sequence shown here is derived from an EMBL/GenBank/DDBJ whole genome shotgun (WGS) entry which is preliminary data.</text>
</comment>